<dbReference type="EMBL" id="DVHB01000124">
    <property type="protein sequence ID" value="HIR40115.1"/>
    <property type="molecule type" value="Genomic_DNA"/>
</dbReference>
<evidence type="ECO:0000313" key="3">
    <source>
        <dbReference type="Proteomes" id="UP000824179"/>
    </source>
</evidence>
<organism evidence="2 3">
    <name type="scientific">Candidatus Coproplasma stercoripullorum</name>
    <dbReference type="NCBI Taxonomy" id="2840751"/>
    <lineage>
        <taxon>Bacteria</taxon>
        <taxon>Bacillati</taxon>
        <taxon>Bacillota</taxon>
        <taxon>Clostridia</taxon>
        <taxon>Eubacteriales</taxon>
        <taxon>Candidatus Coproplasma</taxon>
    </lineage>
</organism>
<feature type="transmembrane region" description="Helical" evidence="1">
    <location>
        <begin position="81"/>
        <end position="106"/>
    </location>
</feature>
<keyword evidence="1" id="KW-0472">Membrane</keyword>
<accession>A0A9D1AH41</accession>
<dbReference type="Proteomes" id="UP000824179">
    <property type="component" value="Unassembled WGS sequence"/>
</dbReference>
<reference evidence="2" key="1">
    <citation type="submission" date="2020-10" db="EMBL/GenBank/DDBJ databases">
        <authorList>
            <person name="Gilroy R."/>
        </authorList>
    </citation>
    <scope>NUCLEOTIDE SEQUENCE</scope>
    <source>
        <strain evidence="2">ChiW25-3613</strain>
    </source>
</reference>
<proteinExistence type="predicted"/>
<evidence type="ECO:0000256" key="1">
    <source>
        <dbReference type="SAM" id="Phobius"/>
    </source>
</evidence>
<name>A0A9D1AH41_9FIRM</name>
<gene>
    <name evidence="2" type="ORF">IAB90_07030</name>
</gene>
<keyword evidence="1" id="KW-1133">Transmembrane helix</keyword>
<sequence>MLRLNKLDYLNVGGCALAVIGFILGVIGCAVLSVPEGIGVNTDLSPMVYVGIALIVLGLAAAITGNAFYKSHDMNRVAASVTIYVAVILLMVMILVVAYTIFILVINPSNG</sequence>
<comment type="caution">
    <text evidence="2">The sequence shown here is derived from an EMBL/GenBank/DDBJ whole genome shotgun (WGS) entry which is preliminary data.</text>
</comment>
<reference evidence="2" key="2">
    <citation type="journal article" date="2021" name="PeerJ">
        <title>Extensive microbial diversity within the chicken gut microbiome revealed by metagenomics and culture.</title>
        <authorList>
            <person name="Gilroy R."/>
            <person name="Ravi A."/>
            <person name="Getino M."/>
            <person name="Pursley I."/>
            <person name="Horton D.L."/>
            <person name="Alikhan N.F."/>
            <person name="Baker D."/>
            <person name="Gharbi K."/>
            <person name="Hall N."/>
            <person name="Watson M."/>
            <person name="Adriaenssens E.M."/>
            <person name="Foster-Nyarko E."/>
            <person name="Jarju S."/>
            <person name="Secka A."/>
            <person name="Antonio M."/>
            <person name="Oren A."/>
            <person name="Chaudhuri R.R."/>
            <person name="La Ragione R."/>
            <person name="Hildebrand F."/>
            <person name="Pallen M.J."/>
        </authorList>
    </citation>
    <scope>NUCLEOTIDE SEQUENCE</scope>
    <source>
        <strain evidence="2">ChiW25-3613</strain>
    </source>
</reference>
<protein>
    <submittedName>
        <fullName evidence="2">Uncharacterized protein</fullName>
    </submittedName>
</protein>
<feature type="transmembrane region" description="Helical" evidence="1">
    <location>
        <begin position="47"/>
        <end position="69"/>
    </location>
</feature>
<dbReference type="AlphaFoldDB" id="A0A9D1AH41"/>
<feature type="transmembrane region" description="Helical" evidence="1">
    <location>
        <begin position="12"/>
        <end position="35"/>
    </location>
</feature>
<dbReference type="PROSITE" id="PS51257">
    <property type="entry name" value="PROKAR_LIPOPROTEIN"/>
    <property type="match status" value="1"/>
</dbReference>
<keyword evidence="1" id="KW-0812">Transmembrane</keyword>
<evidence type="ECO:0000313" key="2">
    <source>
        <dbReference type="EMBL" id="HIR40115.1"/>
    </source>
</evidence>